<dbReference type="KEGG" id="sgy:Sgly_1370"/>
<dbReference type="OrthoDB" id="115213at2"/>
<protein>
    <recommendedName>
        <fullName evidence="1">YdhG-like domain-containing protein</fullName>
    </recommendedName>
</protein>
<dbReference type="RefSeq" id="WP_013624544.1">
    <property type="nucleotide sequence ID" value="NC_015172.1"/>
</dbReference>
<dbReference type="STRING" id="645991.Sgly_1370"/>
<dbReference type="Gene3D" id="3.90.1150.200">
    <property type="match status" value="1"/>
</dbReference>
<organism evidence="2 3">
    <name type="scientific">Syntrophobotulus glycolicus (strain DSM 8271 / FlGlyR)</name>
    <dbReference type="NCBI Taxonomy" id="645991"/>
    <lineage>
        <taxon>Bacteria</taxon>
        <taxon>Bacillati</taxon>
        <taxon>Bacillota</taxon>
        <taxon>Clostridia</taxon>
        <taxon>Eubacteriales</taxon>
        <taxon>Desulfitobacteriaceae</taxon>
        <taxon>Syntrophobotulus</taxon>
    </lineage>
</organism>
<dbReference type="Pfam" id="PF08818">
    <property type="entry name" value="DUF1801"/>
    <property type="match status" value="1"/>
</dbReference>
<sequence length="139" mass="15715">MWKCPKCGREFKNTEQDHFCGKPNSIDEYIAAQSESVRPLLQSIRETIHAAAPEATEKISWQMPTFWQDENLIHFAAFKKHIGIYPGGEATAEFAERLAGYRTSKGAIQLPLGKPIDDELIADIVAWRIRRKAKGSEIT</sequence>
<evidence type="ECO:0000259" key="1">
    <source>
        <dbReference type="Pfam" id="PF08818"/>
    </source>
</evidence>
<evidence type="ECO:0000313" key="2">
    <source>
        <dbReference type="EMBL" id="ADY55674.1"/>
    </source>
</evidence>
<name>F0SVW8_SYNGF</name>
<dbReference type="HOGENOM" id="CLU_128703_0_0_9"/>
<accession>F0SVW8</accession>
<proteinExistence type="predicted"/>
<feature type="domain" description="YdhG-like" evidence="1">
    <location>
        <begin position="38"/>
        <end position="129"/>
    </location>
</feature>
<keyword evidence="3" id="KW-1185">Reference proteome</keyword>
<dbReference type="EMBL" id="CP002547">
    <property type="protein sequence ID" value="ADY55674.1"/>
    <property type="molecule type" value="Genomic_DNA"/>
</dbReference>
<dbReference type="Proteomes" id="UP000007488">
    <property type="component" value="Chromosome"/>
</dbReference>
<dbReference type="AlphaFoldDB" id="F0SVW8"/>
<dbReference type="eggNOG" id="COG5646">
    <property type="taxonomic scope" value="Bacteria"/>
</dbReference>
<gene>
    <name evidence="2" type="ordered locus">Sgly_1370</name>
</gene>
<dbReference type="SUPFAM" id="SSF159888">
    <property type="entry name" value="YdhG-like"/>
    <property type="match status" value="1"/>
</dbReference>
<reference evidence="2 3" key="1">
    <citation type="journal article" date="2011" name="Stand. Genomic Sci.">
        <title>Complete genome sequence of Syntrophobotulus glycolicus type strain (FlGlyR).</title>
        <authorList>
            <person name="Han C."/>
            <person name="Mwirichia R."/>
            <person name="Chertkov O."/>
            <person name="Held B."/>
            <person name="Lapidus A."/>
            <person name="Nolan M."/>
            <person name="Lucas S."/>
            <person name="Hammon N."/>
            <person name="Deshpande S."/>
            <person name="Cheng J.F."/>
            <person name="Tapia R."/>
            <person name="Goodwin L."/>
            <person name="Pitluck S."/>
            <person name="Huntemann M."/>
            <person name="Liolios K."/>
            <person name="Ivanova N."/>
            <person name="Pagani I."/>
            <person name="Mavromatis K."/>
            <person name="Ovchinikova G."/>
            <person name="Pati A."/>
            <person name="Chen A."/>
            <person name="Palaniappan K."/>
            <person name="Land M."/>
            <person name="Hauser L."/>
            <person name="Brambilla E.M."/>
            <person name="Rohde M."/>
            <person name="Spring S."/>
            <person name="Sikorski J."/>
            <person name="Goker M."/>
            <person name="Woyke T."/>
            <person name="Bristow J."/>
            <person name="Eisen J.A."/>
            <person name="Markowitz V."/>
            <person name="Hugenholtz P."/>
            <person name="Kyrpides N.C."/>
            <person name="Klenk H.P."/>
            <person name="Detter J.C."/>
        </authorList>
    </citation>
    <scope>NUCLEOTIDE SEQUENCE [LARGE SCALE GENOMIC DNA]</scope>
    <source>
        <strain evidence="3">DSM 8271 / FlGlyR</strain>
    </source>
</reference>
<reference evidence="3" key="2">
    <citation type="submission" date="2011-02" db="EMBL/GenBank/DDBJ databases">
        <title>The complete genome of Syntrophobotulus glycolicus DSM 8271.</title>
        <authorList>
            <person name="Lucas S."/>
            <person name="Copeland A."/>
            <person name="Lapidus A."/>
            <person name="Bruce D."/>
            <person name="Goodwin L."/>
            <person name="Pitluck S."/>
            <person name="Kyrpides N."/>
            <person name="Mavromatis K."/>
            <person name="Pagani I."/>
            <person name="Ivanova N."/>
            <person name="Mikhailova N."/>
            <person name="Chertkov O."/>
            <person name="Held B."/>
            <person name="Detter J.C."/>
            <person name="Tapia R."/>
            <person name="Han C."/>
            <person name="Land M."/>
            <person name="Hauser L."/>
            <person name="Markowitz V."/>
            <person name="Cheng J.-F."/>
            <person name="Hugenholtz P."/>
            <person name="Woyke T."/>
            <person name="Wu D."/>
            <person name="Spring S."/>
            <person name="Schroeder M."/>
            <person name="Brambilla E."/>
            <person name="Klenk H.-P."/>
            <person name="Eisen J.A."/>
        </authorList>
    </citation>
    <scope>NUCLEOTIDE SEQUENCE [LARGE SCALE GENOMIC DNA]</scope>
    <source>
        <strain evidence="3">DSM 8271 / FlGlyR</strain>
    </source>
</reference>
<evidence type="ECO:0000313" key="3">
    <source>
        <dbReference type="Proteomes" id="UP000007488"/>
    </source>
</evidence>
<dbReference type="InterPro" id="IPR014922">
    <property type="entry name" value="YdhG-like"/>
</dbReference>